<keyword evidence="3" id="KW-1185">Reference proteome</keyword>
<feature type="transmembrane region" description="Helical" evidence="1">
    <location>
        <begin position="70"/>
        <end position="86"/>
    </location>
</feature>
<protein>
    <submittedName>
        <fullName evidence="2">Uncharacterized protein</fullName>
    </submittedName>
</protein>
<evidence type="ECO:0000313" key="3">
    <source>
        <dbReference type="Proteomes" id="UP000094444"/>
    </source>
</evidence>
<dbReference type="AlphaFoldDB" id="A0A2P5HV40"/>
<comment type="caution">
    <text evidence="2">The sequence shown here is derived from an EMBL/GenBank/DDBJ whole genome shotgun (WGS) entry which is preliminary data.</text>
</comment>
<accession>A0A2P5HV40</accession>
<dbReference type="InParanoid" id="A0A2P5HV40"/>
<feature type="transmembrane region" description="Helical" evidence="1">
    <location>
        <begin position="179"/>
        <end position="200"/>
    </location>
</feature>
<keyword evidence="1" id="KW-0812">Transmembrane</keyword>
<keyword evidence="1" id="KW-1133">Transmembrane helix</keyword>
<evidence type="ECO:0000256" key="1">
    <source>
        <dbReference type="SAM" id="Phobius"/>
    </source>
</evidence>
<sequence>MMLCQNRHEGVSFFTGASPGLPSQCFFDTVLAPLPTWVLIVALPTVGLIRTKVPPTQVLHANVRRPWVRSGAIGLYYFCIFAVVLMESIEIGRLAKADMGVGLLPFVYVACALCVLTCAMDVRIAGALGWRRGWWQEGVALFCAISGIVSTVKTIAVDALDAGPRLNTAYPVSDQYTDLLVLAVVYFVLLLDVVAMKYWVRPAPAASRPTTGSIDVEDMDLSMKD</sequence>
<gene>
    <name evidence="2" type="ORF">DHEL01_v207484</name>
</gene>
<proteinExistence type="predicted"/>
<dbReference type="OrthoDB" id="5399848at2759"/>
<feature type="transmembrane region" description="Helical" evidence="1">
    <location>
        <begin position="138"/>
        <end position="159"/>
    </location>
</feature>
<dbReference type="EMBL" id="MAVT02000680">
    <property type="protein sequence ID" value="POS74119.1"/>
    <property type="molecule type" value="Genomic_DNA"/>
</dbReference>
<dbReference type="Proteomes" id="UP000094444">
    <property type="component" value="Unassembled WGS sequence"/>
</dbReference>
<evidence type="ECO:0000313" key="2">
    <source>
        <dbReference type="EMBL" id="POS74119.1"/>
    </source>
</evidence>
<feature type="transmembrane region" description="Helical" evidence="1">
    <location>
        <begin position="106"/>
        <end position="126"/>
    </location>
</feature>
<reference evidence="2" key="1">
    <citation type="submission" date="2017-09" db="EMBL/GenBank/DDBJ databases">
        <title>Polyketide synthases of a Diaporthe helianthi virulent isolate.</title>
        <authorList>
            <person name="Baroncelli R."/>
        </authorList>
    </citation>
    <scope>NUCLEOTIDE SEQUENCE [LARGE SCALE GENOMIC DNA]</scope>
    <source>
        <strain evidence="2">7/96</strain>
    </source>
</reference>
<name>A0A2P5HV40_DIAHE</name>
<keyword evidence="1" id="KW-0472">Membrane</keyword>
<organism evidence="2 3">
    <name type="scientific">Diaporthe helianthi</name>
    <dbReference type="NCBI Taxonomy" id="158607"/>
    <lineage>
        <taxon>Eukaryota</taxon>
        <taxon>Fungi</taxon>
        <taxon>Dikarya</taxon>
        <taxon>Ascomycota</taxon>
        <taxon>Pezizomycotina</taxon>
        <taxon>Sordariomycetes</taxon>
        <taxon>Sordariomycetidae</taxon>
        <taxon>Diaporthales</taxon>
        <taxon>Diaporthaceae</taxon>
        <taxon>Diaporthe</taxon>
    </lineage>
</organism>